<evidence type="ECO:0000313" key="3">
    <source>
        <dbReference type="Proteomes" id="UP000008698"/>
    </source>
</evidence>
<proteinExistence type="predicted"/>
<evidence type="ECO:0000256" key="1">
    <source>
        <dbReference type="SAM" id="MobiDB-lite"/>
    </source>
</evidence>
<dbReference type="AlphaFoldDB" id="C9SSA8"/>
<name>C9SSA8_VERA1</name>
<dbReference type="EMBL" id="DS985223">
    <property type="protein sequence ID" value="EEY21673.1"/>
    <property type="molecule type" value="Genomic_DNA"/>
</dbReference>
<feature type="region of interest" description="Disordered" evidence="1">
    <location>
        <begin position="163"/>
        <end position="184"/>
    </location>
</feature>
<keyword evidence="3" id="KW-1185">Reference proteome</keyword>
<dbReference type="KEGG" id="val:VDBG_07783"/>
<accession>C9SSA8</accession>
<evidence type="ECO:0000313" key="2">
    <source>
        <dbReference type="EMBL" id="EEY21673.1"/>
    </source>
</evidence>
<dbReference type="HOGENOM" id="CLU_1469307_0_0_1"/>
<protein>
    <submittedName>
        <fullName evidence="2">Predicted protein</fullName>
    </submittedName>
</protein>
<sequence length="184" mass="20692">MDFPPLCWLRRGTTCLFHISMNTPKETTVGMCAVCGRQVQEQIADLVGSPVTFSNELVPLSTLIGPMLRTFAGSSLRYLGEAGLSGRGSDVEHPRQGLGTVLWRLKPSKWVDELVQARYLQMFNDVIVKGYREYTPGIRRIDATKGPEGRFPANAELERLRTEPERGINTLREQRSHEETADFP</sequence>
<gene>
    <name evidence="2" type="ORF">VDBG_07783</name>
</gene>
<dbReference type="RefSeq" id="XP_003002324.1">
    <property type="nucleotide sequence ID" value="XM_003002278.1"/>
</dbReference>
<dbReference type="GeneID" id="9527318"/>
<reference evidence="3" key="1">
    <citation type="journal article" date="2011" name="PLoS Pathog.">
        <title>Comparative genomics yields insights into niche adaptation of plant vascular wilt pathogens.</title>
        <authorList>
            <person name="Klosterman S.J."/>
            <person name="Subbarao K.V."/>
            <person name="Kang S."/>
            <person name="Veronese P."/>
            <person name="Gold S.E."/>
            <person name="Thomma B.P.H.J."/>
            <person name="Chen Z."/>
            <person name="Henrissat B."/>
            <person name="Lee Y.-H."/>
            <person name="Park J."/>
            <person name="Garcia-Pedrajas M.D."/>
            <person name="Barbara D.J."/>
            <person name="Anchieta A."/>
            <person name="de Jonge R."/>
            <person name="Santhanam P."/>
            <person name="Maruthachalam K."/>
            <person name="Atallah Z."/>
            <person name="Amyotte S.G."/>
            <person name="Paz Z."/>
            <person name="Inderbitzin P."/>
            <person name="Hayes R.J."/>
            <person name="Heiman D.I."/>
            <person name="Young S."/>
            <person name="Zeng Q."/>
            <person name="Engels R."/>
            <person name="Galagan J."/>
            <person name="Cuomo C.A."/>
            <person name="Dobinson K.F."/>
            <person name="Ma L.-J."/>
        </authorList>
    </citation>
    <scope>NUCLEOTIDE SEQUENCE [LARGE SCALE GENOMIC DNA]</scope>
    <source>
        <strain evidence="3">VaMs.102 / ATCC MYA-4576 / FGSC 10136</strain>
    </source>
</reference>
<organism evidence="3">
    <name type="scientific">Verticillium alfalfae (strain VaMs.102 / ATCC MYA-4576 / FGSC 10136)</name>
    <name type="common">Verticillium wilt of alfalfa</name>
    <name type="synonym">Verticillium albo-atrum</name>
    <dbReference type="NCBI Taxonomy" id="526221"/>
    <lineage>
        <taxon>Eukaryota</taxon>
        <taxon>Fungi</taxon>
        <taxon>Dikarya</taxon>
        <taxon>Ascomycota</taxon>
        <taxon>Pezizomycotina</taxon>
        <taxon>Sordariomycetes</taxon>
        <taxon>Hypocreomycetidae</taxon>
        <taxon>Glomerellales</taxon>
        <taxon>Plectosphaerellaceae</taxon>
        <taxon>Verticillium</taxon>
    </lineage>
</organism>
<dbReference type="Proteomes" id="UP000008698">
    <property type="component" value="Unassembled WGS sequence"/>
</dbReference>